<dbReference type="Proteomes" id="UP000553343">
    <property type="component" value="Unassembled WGS sequence"/>
</dbReference>
<keyword evidence="1" id="KW-0145">Chemotaxis</keyword>
<protein>
    <submittedName>
        <fullName evidence="2">DUF3334 family protein</fullName>
    </submittedName>
</protein>
<evidence type="ECO:0000313" key="2">
    <source>
        <dbReference type="EMBL" id="NWH06551.1"/>
    </source>
</evidence>
<evidence type="ECO:0000256" key="1">
    <source>
        <dbReference type="ARBA" id="ARBA00022500"/>
    </source>
</evidence>
<sequence>MEISKNQSIDSIAKIFLKTTQNTLEQSTGKEISYANTIQKITRISMRPDLTCFVQFSGDYMGLVIFNFSDEAAFEIYRQYMINMGMPADELATSISDPEVADTIGEITNQLMGQLIKSVEEEYDLNADYGQPKALTIGPAISLSINDTYTENRRLSFKISNYIFRIEIAMENSEFIDVADL</sequence>
<comment type="caution">
    <text evidence="2">The sequence shown here is derived from an EMBL/GenBank/DDBJ whole genome shotgun (WGS) entry which is preliminary data.</text>
</comment>
<keyword evidence="3" id="KW-1185">Reference proteome</keyword>
<dbReference type="RefSeq" id="WP_178368005.1">
    <property type="nucleotide sequence ID" value="NZ_JACADJ010000084.1"/>
</dbReference>
<dbReference type="InterPro" id="IPR028976">
    <property type="entry name" value="CheC-like_sf"/>
</dbReference>
<dbReference type="GO" id="GO:0006935">
    <property type="term" value="P:chemotaxis"/>
    <property type="evidence" value="ECO:0007669"/>
    <property type="project" value="UniProtKB-KW"/>
</dbReference>
<reference evidence="2 3" key="1">
    <citation type="submission" date="2020-06" db="EMBL/GenBank/DDBJ databases">
        <title>High-quality draft genome of sulfate reducer Desulfobacter latus type strain AcrS2 isolated from marine sediment.</title>
        <authorList>
            <person name="Hoppe M."/>
            <person name="Larsen C.K."/>
            <person name="Marshall I.P.G."/>
            <person name="Schramm A."/>
            <person name="Marietou A.G."/>
        </authorList>
    </citation>
    <scope>NUCLEOTIDE SEQUENCE [LARGE SCALE GENOMIC DNA]</scope>
    <source>
        <strain evidence="2 3">AcRS2</strain>
    </source>
</reference>
<proteinExistence type="predicted"/>
<evidence type="ECO:0000313" key="3">
    <source>
        <dbReference type="Proteomes" id="UP000553343"/>
    </source>
</evidence>
<accession>A0A850T629</accession>
<organism evidence="2 3">
    <name type="scientific">Desulfobacter latus</name>
    <dbReference type="NCBI Taxonomy" id="2292"/>
    <lineage>
        <taxon>Bacteria</taxon>
        <taxon>Pseudomonadati</taxon>
        <taxon>Thermodesulfobacteriota</taxon>
        <taxon>Desulfobacteria</taxon>
        <taxon>Desulfobacterales</taxon>
        <taxon>Desulfobacteraceae</taxon>
        <taxon>Desulfobacter</taxon>
    </lineage>
</organism>
<dbReference type="InterPro" id="IPR024513">
    <property type="entry name" value="DUF3334"/>
</dbReference>
<dbReference type="SUPFAM" id="SSF103039">
    <property type="entry name" value="CheC-like"/>
    <property type="match status" value="1"/>
</dbReference>
<dbReference type="Gene3D" id="3.40.1550.10">
    <property type="entry name" value="CheC-like"/>
    <property type="match status" value="1"/>
</dbReference>
<name>A0A850T629_9BACT</name>
<dbReference type="Pfam" id="PF11813">
    <property type="entry name" value="DUF3334"/>
    <property type="match status" value="1"/>
</dbReference>
<dbReference type="AlphaFoldDB" id="A0A850T629"/>
<gene>
    <name evidence="2" type="ORF">HXW94_16430</name>
</gene>
<dbReference type="EMBL" id="JACADJ010000084">
    <property type="protein sequence ID" value="NWH06551.1"/>
    <property type="molecule type" value="Genomic_DNA"/>
</dbReference>